<keyword evidence="2" id="KW-1185">Reference proteome</keyword>
<proteinExistence type="predicted"/>
<name>A0AAV0EF91_9ASTE</name>
<evidence type="ECO:0000313" key="1">
    <source>
        <dbReference type="EMBL" id="CAH9120680.1"/>
    </source>
</evidence>
<accession>A0AAV0EF91</accession>
<reference evidence="1" key="1">
    <citation type="submission" date="2022-07" db="EMBL/GenBank/DDBJ databases">
        <authorList>
            <person name="Macas J."/>
            <person name="Novak P."/>
            <person name="Neumann P."/>
        </authorList>
    </citation>
    <scope>NUCLEOTIDE SEQUENCE</scope>
</reference>
<evidence type="ECO:0000313" key="2">
    <source>
        <dbReference type="Proteomes" id="UP001152523"/>
    </source>
</evidence>
<organism evidence="1 2">
    <name type="scientific">Cuscuta epithymum</name>
    <dbReference type="NCBI Taxonomy" id="186058"/>
    <lineage>
        <taxon>Eukaryota</taxon>
        <taxon>Viridiplantae</taxon>
        <taxon>Streptophyta</taxon>
        <taxon>Embryophyta</taxon>
        <taxon>Tracheophyta</taxon>
        <taxon>Spermatophyta</taxon>
        <taxon>Magnoliopsida</taxon>
        <taxon>eudicotyledons</taxon>
        <taxon>Gunneridae</taxon>
        <taxon>Pentapetalae</taxon>
        <taxon>asterids</taxon>
        <taxon>lamiids</taxon>
        <taxon>Solanales</taxon>
        <taxon>Convolvulaceae</taxon>
        <taxon>Cuscuteae</taxon>
        <taxon>Cuscuta</taxon>
        <taxon>Cuscuta subgen. Cuscuta</taxon>
    </lineage>
</organism>
<gene>
    <name evidence="1" type="ORF">CEPIT_LOCUS23152</name>
</gene>
<comment type="caution">
    <text evidence="1">The sequence shown here is derived from an EMBL/GenBank/DDBJ whole genome shotgun (WGS) entry which is preliminary data.</text>
</comment>
<sequence>MTQEGEKVQIDLEMAKDPRETLSDSFSNCFAHSLNKIWIMWDPRITRRILWNKLTLFRDSIGAKSWMNTRVKVFLTKLIWMNSMSLVFQKVCLSLISRAPPIPGWGIE</sequence>
<dbReference type="EMBL" id="CAMAPF010000915">
    <property type="protein sequence ID" value="CAH9120680.1"/>
    <property type="molecule type" value="Genomic_DNA"/>
</dbReference>
<dbReference type="AlphaFoldDB" id="A0AAV0EF91"/>
<dbReference type="Proteomes" id="UP001152523">
    <property type="component" value="Unassembled WGS sequence"/>
</dbReference>
<protein>
    <submittedName>
        <fullName evidence="1">Uncharacterized protein</fullName>
    </submittedName>
</protein>